<name>A0A812JDL6_9DINO</name>
<dbReference type="PANTHER" id="PTHR45615">
    <property type="entry name" value="MYOSIN HEAVY CHAIN, NON-MUSCLE"/>
    <property type="match status" value="1"/>
</dbReference>
<feature type="coiled-coil region" evidence="1">
    <location>
        <begin position="204"/>
        <end position="245"/>
    </location>
</feature>
<accession>A0A812JDL6</accession>
<feature type="coiled-coil region" evidence="1">
    <location>
        <begin position="79"/>
        <end position="179"/>
    </location>
</feature>
<evidence type="ECO:0000313" key="3">
    <source>
        <dbReference type="EMBL" id="CAE7203895.1"/>
    </source>
</evidence>
<dbReference type="AlphaFoldDB" id="A0A812JDL6"/>
<feature type="region of interest" description="Disordered" evidence="2">
    <location>
        <begin position="364"/>
        <end position="450"/>
    </location>
</feature>
<dbReference type="OrthoDB" id="423539at2759"/>
<evidence type="ECO:0000313" key="4">
    <source>
        <dbReference type="Proteomes" id="UP000604046"/>
    </source>
</evidence>
<evidence type="ECO:0000256" key="2">
    <source>
        <dbReference type="SAM" id="MobiDB-lite"/>
    </source>
</evidence>
<dbReference type="EMBL" id="CAJNDS010000415">
    <property type="protein sequence ID" value="CAE7203895.1"/>
    <property type="molecule type" value="Genomic_DNA"/>
</dbReference>
<feature type="compositionally biased region" description="Pro residues" evidence="2">
    <location>
        <begin position="614"/>
        <end position="626"/>
    </location>
</feature>
<dbReference type="Proteomes" id="UP000604046">
    <property type="component" value="Unassembled WGS sequence"/>
</dbReference>
<evidence type="ECO:0000256" key="1">
    <source>
        <dbReference type="SAM" id="Coils"/>
    </source>
</evidence>
<sequence length="669" mass="73095">MDFAGALRGNGGLREALRELTRALSMCYEELTSEAEPDRLRNESTAAETEWANATRAVAAARAKDDELRAEVKWRSAERTAAERAANEAESRHQLAKETLAQAEKQCMLAAAAATQKQSSLRQLSEFESAMQHQAKLVEQAKSEVQQAKSEVITRVQEVESLRQDLSNLRALYDREKLTAQRQADLIKEHDALAQQLEAIRGQLAATKTSNAELQASLRQAKADREQLEAELSSVRNRELNLEAELAAVRRALSCAKTDASLLRTKLEALPQSAPAQAPFQGRTAEVGTGMASRSAPCGGHRQTADQAQHVAMDDWRHVESSAWDVSSRLAAQPLLYPDPCAVDKPSPKVVAAATFEPFKRKLSEDQNAMPLPAENDYFPDTQEDEQPEAKCPRLSKPTSPAGFAAVSSHTPEPKRPDPVTTPEPRRPDPVTTPEPKRPDPVTTPFHKPEIEARMPGNFQMQAQSPNLLMLQGQSKNSTARMSTHAAAANVVGLGAISASSSGIYLPSGLQPRAQPALLEPSQAALRAPSAQPAPLAKPAASGKRQMRTKEDVLRLARSMYSTKPSAKQLRNPPLKLYPVHVDYVLANWDRYPSAQGGKPDDRARAGLATRSPLPNPKMTPNPTPKTPSERLTPTTPTSWQHVQHFLQAQSVQSPRESFPSARVVSSVR</sequence>
<gene>
    <name evidence="3" type="primary">CRK6</name>
    <name evidence="3" type="ORF">SNAT2548_LOCUS6292</name>
</gene>
<dbReference type="PANTHER" id="PTHR45615:SF80">
    <property type="entry name" value="GRIP DOMAIN-CONTAINING PROTEIN"/>
    <property type="match status" value="1"/>
</dbReference>
<feature type="compositionally biased region" description="Basic and acidic residues" evidence="2">
    <location>
        <begin position="412"/>
        <end position="440"/>
    </location>
</feature>
<proteinExistence type="predicted"/>
<feature type="region of interest" description="Disordered" evidence="2">
    <location>
        <begin position="592"/>
        <end position="669"/>
    </location>
</feature>
<feature type="region of interest" description="Disordered" evidence="2">
    <location>
        <begin position="527"/>
        <end position="549"/>
    </location>
</feature>
<keyword evidence="4" id="KW-1185">Reference proteome</keyword>
<organism evidence="3 4">
    <name type="scientific">Symbiodinium natans</name>
    <dbReference type="NCBI Taxonomy" id="878477"/>
    <lineage>
        <taxon>Eukaryota</taxon>
        <taxon>Sar</taxon>
        <taxon>Alveolata</taxon>
        <taxon>Dinophyceae</taxon>
        <taxon>Suessiales</taxon>
        <taxon>Symbiodiniaceae</taxon>
        <taxon>Symbiodinium</taxon>
    </lineage>
</organism>
<feature type="compositionally biased region" description="Polar residues" evidence="2">
    <location>
        <begin position="630"/>
        <end position="656"/>
    </location>
</feature>
<reference evidence="3" key="1">
    <citation type="submission" date="2021-02" db="EMBL/GenBank/DDBJ databases">
        <authorList>
            <person name="Dougan E. K."/>
            <person name="Rhodes N."/>
            <person name="Thang M."/>
            <person name="Chan C."/>
        </authorList>
    </citation>
    <scope>NUCLEOTIDE SEQUENCE</scope>
</reference>
<comment type="caution">
    <text evidence="3">The sequence shown here is derived from an EMBL/GenBank/DDBJ whole genome shotgun (WGS) entry which is preliminary data.</text>
</comment>
<keyword evidence="1" id="KW-0175">Coiled coil</keyword>
<protein>
    <submittedName>
        <fullName evidence="3">CRK6 protein</fullName>
    </submittedName>
</protein>